<dbReference type="Pfam" id="PF00295">
    <property type="entry name" value="Glyco_hydro_28"/>
    <property type="match status" value="1"/>
</dbReference>
<evidence type="ECO:0000256" key="6">
    <source>
        <dbReference type="RuleBase" id="RU361169"/>
    </source>
</evidence>
<protein>
    <recommendedName>
        <fullName evidence="11">Glycoside hydrolase family 28 protein</fullName>
    </recommendedName>
</protein>
<keyword evidence="2 6" id="KW-0378">Hydrolase</keyword>
<organism evidence="8 10">
    <name type="scientific">Rotaria magnacalcarata</name>
    <dbReference type="NCBI Taxonomy" id="392030"/>
    <lineage>
        <taxon>Eukaryota</taxon>
        <taxon>Metazoa</taxon>
        <taxon>Spiralia</taxon>
        <taxon>Gnathifera</taxon>
        <taxon>Rotifera</taxon>
        <taxon>Eurotatoria</taxon>
        <taxon>Bdelloidea</taxon>
        <taxon>Philodinida</taxon>
        <taxon>Philodinidae</taxon>
        <taxon>Rotaria</taxon>
    </lineage>
</organism>
<keyword evidence="7" id="KW-0732">Signal</keyword>
<keyword evidence="5 6" id="KW-0326">Glycosidase</keyword>
<dbReference type="GO" id="GO:0005975">
    <property type="term" value="P:carbohydrate metabolic process"/>
    <property type="evidence" value="ECO:0007669"/>
    <property type="project" value="InterPro"/>
</dbReference>
<dbReference type="InterPro" id="IPR011050">
    <property type="entry name" value="Pectin_lyase_fold/virulence"/>
</dbReference>
<dbReference type="Proteomes" id="UP000663842">
    <property type="component" value="Unassembled WGS sequence"/>
</dbReference>
<dbReference type="Proteomes" id="UP000663887">
    <property type="component" value="Unassembled WGS sequence"/>
</dbReference>
<evidence type="ECO:0000256" key="5">
    <source>
        <dbReference type="ARBA" id="ARBA00023295"/>
    </source>
</evidence>
<feature type="signal peptide" evidence="7">
    <location>
        <begin position="1"/>
        <end position="23"/>
    </location>
</feature>
<dbReference type="InterPro" id="IPR006626">
    <property type="entry name" value="PbH1"/>
</dbReference>
<keyword evidence="3" id="KW-1015">Disulfide bond</keyword>
<dbReference type="InterPro" id="IPR012334">
    <property type="entry name" value="Pectin_lyas_fold"/>
</dbReference>
<evidence type="ECO:0000256" key="4">
    <source>
        <dbReference type="ARBA" id="ARBA00023180"/>
    </source>
</evidence>
<keyword evidence="4" id="KW-0325">Glycoprotein</keyword>
<dbReference type="Gene3D" id="2.160.20.10">
    <property type="entry name" value="Single-stranded right-handed beta-helix, Pectin lyase-like"/>
    <property type="match status" value="1"/>
</dbReference>
<evidence type="ECO:0000313" key="10">
    <source>
        <dbReference type="Proteomes" id="UP000663887"/>
    </source>
</evidence>
<evidence type="ECO:0000256" key="7">
    <source>
        <dbReference type="SAM" id="SignalP"/>
    </source>
</evidence>
<evidence type="ECO:0000256" key="1">
    <source>
        <dbReference type="ARBA" id="ARBA00008834"/>
    </source>
</evidence>
<evidence type="ECO:0000313" key="9">
    <source>
        <dbReference type="EMBL" id="CAF3806679.1"/>
    </source>
</evidence>
<dbReference type="SMART" id="SM00710">
    <property type="entry name" value="PbH1"/>
    <property type="match status" value="4"/>
</dbReference>
<dbReference type="PANTHER" id="PTHR31736:SF19">
    <property type="entry name" value="PECTIN LYASE SUPERFAMILY PROTEIN-RELATED"/>
    <property type="match status" value="1"/>
</dbReference>
<dbReference type="GO" id="GO:0046576">
    <property type="term" value="F:rhamnogalacturonan alpha-L-rhamnopyranosyl-(1-&gt;4)-alpha-D-galactopyranosyluronide lyase activity"/>
    <property type="evidence" value="ECO:0007669"/>
    <property type="project" value="UniProtKB-ARBA"/>
</dbReference>
<dbReference type="EMBL" id="CAJNRG010004509">
    <property type="protein sequence ID" value="CAF2066761.1"/>
    <property type="molecule type" value="Genomic_DNA"/>
</dbReference>
<name>A0A816R142_9BILA</name>
<dbReference type="SUPFAM" id="SSF51126">
    <property type="entry name" value="Pectin lyase-like"/>
    <property type="match status" value="1"/>
</dbReference>
<proteinExistence type="inferred from homology"/>
<dbReference type="PANTHER" id="PTHR31736">
    <property type="match status" value="1"/>
</dbReference>
<dbReference type="AlphaFoldDB" id="A0A816R142"/>
<dbReference type="EMBL" id="CAJOBF010000372">
    <property type="protein sequence ID" value="CAF3806679.1"/>
    <property type="molecule type" value="Genomic_DNA"/>
</dbReference>
<comment type="similarity">
    <text evidence="1 6">Belongs to the glycosyl hydrolase 28 family.</text>
</comment>
<evidence type="ECO:0000313" key="8">
    <source>
        <dbReference type="EMBL" id="CAF2066761.1"/>
    </source>
</evidence>
<comment type="caution">
    <text evidence="8">The sequence shown here is derived from an EMBL/GenBank/DDBJ whole genome shotgun (WGS) entry which is preliminary data.</text>
</comment>
<dbReference type="InterPro" id="IPR000743">
    <property type="entry name" value="Glyco_hydro_28"/>
</dbReference>
<gene>
    <name evidence="9" type="ORF">UXM345_LOCUS5133</name>
    <name evidence="8" type="ORF">XDN619_LOCUS11741</name>
</gene>
<dbReference type="GO" id="GO:0004650">
    <property type="term" value="F:polygalacturonase activity"/>
    <property type="evidence" value="ECO:0007669"/>
    <property type="project" value="InterPro"/>
</dbReference>
<evidence type="ECO:0000256" key="2">
    <source>
        <dbReference type="ARBA" id="ARBA00022801"/>
    </source>
</evidence>
<reference evidence="8" key="1">
    <citation type="submission" date="2021-02" db="EMBL/GenBank/DDBJ databases">
        <authorList>
            <person name="Nowell W R."/>
        </authorList>
    </citation>
    <scope>NUCLEOTIDE SEQUENCE</scope>
</reference>
<sequence>MFSVSFALTIRFLTIIGMIYTHSHVNVNAWDDGLSVAKNRLINFETIGGIAGNNSLSTCWANTLLLNQTFGSLQNGDTLLIPTNRTFWLMGGLYARGLSYVTIQIDGILKFSDNVFEWPRDPYTNQVFNCFYFEQLDHVTFTSSQISPNKGIIDGSGHFWWGVIQYVIIRGNRPQLFWIHNSTNILIENLLLKNPPKWTFYGQDVANLEIRHTDIDAHRNPDVHWHDLYELTAFNTDGFDVSGKNIWIHDCNIWNDDDCIAVKQQDSRSIHSSCSENMLFERINASGVGLTIGSVGPSDAHSCVRNITFRNCTMYNTFKGIYLKSRPGNVGETGEITDILYENIQIYNASQWSIWIGPQQAAFKDACSLLWPTIPEARCPIPSGITWNNIVLRNITINDPQISPGVIIGNSSNPMQNILFDNVHVNNPGFRPWGNQYYACYDVEGTATGNTQPPPPCFKRPLI</sequence>
<feature type="chain" id="PRO_5036230448" description="Glycoside hydrolase family 28 protein" evidence="7">
    <location>
        <begin position="24"/>
        <end position="463"/>
    </location>
</feature>
<evidence type="ECO:0008006" key="11">
    <source>
        <dbReference type="Google" id="ProtNLM"/>
    </source>
</evidence>
<accession>A0A816R142</accession>
<evidence type="ECO:0000256" key="3">
    <source>
        <dbReference type="ARBA" id="ARBA00023157"/>
    </source>
</evidence>